<comment type="caution">
    <text evidence="1">The sequence shown here is derived from an EMBL/GenBank/DDBJ whole genome shotgun (WGS) entry which is preliminary data.</text>
</comment>
<dbReference type="EMBL" id="AFRT01003088">
    <property type="protein sequence ID" value="ELU36753.1"/>
    <property type="molecule type" value="Genomic_DNA"/>
</dbReference>
<name>L8WIW7_THACA</name>
<dbReference type="Proteomes" id="UP000011668">
    <property type="component" value="Unassembled WGS sequence"/>
</dbReference>
<evidence type="ECO:0000313" key="1">
    <source>
        <dbReference type="EMBL" id="ELU36753.1"/>
    </source>
</evidence>
<sequence length="154" mass="16903">MRTQVRNSGCRPTVGASALVALWNPPLSETSKCIEKYERTMIRVSSWRSLGWSTAISGRPFQDRLRGVSIVNQAKVACTRGEGGRGPEQSQLGETGPDLTYFVLSVCAWCMLTKHDVGAIATRSRFPPPVLISERGEELFPIPPCLAGSLERVR</sequence>
<gene>
    <name evidence="1" type="ORF">AG1IA_09217</name>
</gene>
<accession>L8WIW7</accession>
<dbReference type="HOGENOM" id="CLU_1705445_0_0_1"/>
<protein>
    <submittedName>
        <fullName evidence="1">Uncharacterized protein</fullName>
    </submittedName>
</protein>
<keyword evidence="2" id="KW-1185">Reference proteome</keyword>
<organism evidence="1 2">
    <name type="scientific">Thanatephorus cucumeris (strain AG1-IA)</name>
    <name type="common">Rice sheath blight fungus</name>
    <name type="synonym">Rhizoctonia solani</name>
    <dbReference type="NCBI Taxonomy" id="983506"/>
    <lineage>
        <taxon>Eukaryota</taxon>
        <taxon>Fungi</taxon>
        <taxon>Dikarya</taxon>
        <taxon>Basidiomycota</taxon>
        <taxon>Agaricomycotina</taxon>
        <taxon>Agaricomycetes</taxon>
        <taxon>Cantharellales</taxon>
        <taxon>Ceratobasidiaceae</taxon>
        <taxon>Rhizoctonia</taxon>
        <taxon>Rhizoctonia solani AG-1</taxon>
    </lineage>
</organism>
<proteinExistence type="predicted"/>
<reference evidence="1 2" key="1">
    <citation type="journal article" date="2013" name="Nat. Commun.">
        <title>The evolution and pathogenic mechanisms of the rice sheath blight pathogen.</title>
        <authorList>
            <person name="Zheng A."/>
            <person name="Lin R."/>
            <person name="Xu L."/>
            <person name="Qin P."/>
            <person name="Tang C."/>
            <person name="Ai P."/>
            <person name="Zhang D."/>
            <person name="Liu Y."/>
            <person name="Sun Z."/>
            <person name="Feng H."/>
            <person name="Wang Y."/>
            <person name="Chen Y."/>
            <person name="Liang X."/>
            <person name="Fu R."/>
            <person name="Li Q."/>
            <person name="Zhang J."/>
            <person name="Yu X."/>
            <person name="Xie Z."/>
            <person name="Ding L."/>
            <person name="Guan P."/>
            <person name="Tang J."/>
            <person name="Liang Y."/>
            <person name="Wang S."/>
            <person name="Deng Q."/>
            <person name="Li S."/>
            <person name="Zhu J."/>
            <person name="Wang L."/>
            <person name="Liu H."/>
            <person name="Li P."/>
        </authorList>
    </citation>
    <scope>NUCLEOTIDE SEQUENCE [LARGE SCALE GENOMIC DNA]</scope>
    <source>
        <strain evidence="2">AG-1 IA</strain>
    </source>
</reference>
<dbReference type="AlphaFoldDB" id="L8WIW7"/>
<evidence type="ECO:0000313" key="2">
    <source>
        <dbReference type="Proteomes" id="UP000011668"/>
    </source>
</evidence>